<evidence type="ECO:0000256" key="4">
    <source>
        <dbReference type="ARBA" id="ARBA00023136"/>
    </source>
</evidence>
<dbReference type="AlphaFoldDB" id="A0A8S4NMX1"/>
<accession>A0A8S4NMX1</accession>
<evidence type="ECO:0000256" key="2">
    <source>
        <dbReference type="ARBA" id="ARBA00022692"/>
    </source>
</evidence>
<organism evidence="6 7">
    <name type="scientific">Owenia fusiformis</name>
    <name type="common">Polychaete worm</name>
    <dbReference type="NCBI Taxonomy" id="6347"/>
    <lineage>
        <taxon>Eukaryota</taxon>
        <taxon>Metazoa</taxon>
        <taxon>Spiralia</taxon>
        <taxon>Lophotrochozoa</taxon>
        <taxon>Annelida</taxon>
        <taxon>Polychaeta</taxon>
        <taxon>Sedentaria</taxon>
        <taxon>Canalipalpata</taxon>
        <taxon>Sabellida</taxon>
        <taxon>Oweniida</taxon>
        <taxon>Oweniidae</taxon>
        <taxon>Owenia</taxon>
    </lineage>
</organism>
<protein>
    <recommendedName>
        <fullName evidence="8">Sarcospan</fullName>
    </recommendedName>
</protein>
<comment type="subcellular location">
    <subcellularLocation>
        <location evidence="1">Membrane</location>
        <topology evidence="1">Multi-pass membrane protein</topology>
    </subcellularLocation>
</comment>
<sequence length="209" mass="23301">MSQFDIKRENFEMKCCKIKVLLVTMQLCVGIVITALSFYLQTLSSSMKIRETPYWAGLPLLVAGIVGIYFCATDIAAYAGSTKAFIVKSTCFLLSFCCLFVCMVSSVFCGIPANMIASFNECTNIGTNSTITQTCRCEQDTKTYDFNEVESCDVVMTSIKDYLILLCALNSIGSGVSMWFVGLLWKSRYRDFHSGLRFYSYSASVPDHP</sequence>
<dbReference type="PANTHER" id="PTHR15260">
    <property type="entry name" value="SARCOSPAN"/>
    <property type="match status" value="1"/>
</dbReference>
<dbReference type="InterPro" id="IPR007237">
    <property type="entry name" value="CD20-like"/>
</dbReference>
<dbReference type="InterPro" id="IPR030429">
    <property type="entry name" value="Sarcospan"/>
</dbReference>
<dbReference type="Proteomes" id="UP000749559">
    <property type="component" value="Unassembled WGS sequence"/>
</dbReference>
<comment type="caution">
    <text evidence="6">The sequence shown here is derived from an EMBL/GenBank/DDBJ whole genome shotgun (WGS) entry which is preliminary data.</text>
</comment>
<dbReference type="Pfam" id="PF04103">
    <property type="entry name" value="CD20"/>
    <property type="match status" value="1"/>
</dbReference>
<feature type="transmembrane region" description="Helical" evidence="5">
    <location>
        <begin position="60"/>
        <end position="79"/>
    </location>
</feature>
<keyword evidence="4 5" id="KW-0472">Membrane</keyword>
<evidence type="ECO:0000313" key="7">
    <source>
        <dbReference type="Proteomes" id="UP000749559"/>
    </source>
</evidence>
<dbReference type="OrthoDB" id="6273859at2759"/>
<dbReference type="GO" id="GO:0042383">
    <property type="term" value="C:sarcolemma"/>
    <property type="evidence" value="ECO:0007669"/>
    <property type="project" value="TreeGrafter"/>
</dbReference>
<evidence type="ECO:0000256" key="5">
    <source>
        <dbReference type="SAM" id="Phobius"/>
    </source>
</evidence>
<keyword evidence="3 5" id="KW-1133">Transmembrane helix</keyword>
<evidence type="ECO:0000256" key="1">
    <source>
        <dbReference type="ARBA" id="ARBA00004141"/>
    </source>
</evidence>
<dbReference type="GO" id="GO:0016010">
    <property type="term" value="C:dystrophin-associated glycoprotein complex"/>
    <property type="evidence" value="ECO:0007669"/>
    <property type="project" value="InterPro"/>
</dbReference>
<keyword evidence="7" id="KW-1185">Reference proteome</keyword>
<dbReference type="PANTHER" id="PTHR15260:SF1">
    <property type="entry name" value="SARCOSPAN"/>
    <property type="match status" value="1"/>
</dbReference>
<dbReference type="EMBL" id="CAIIXF020000005">
    <property type="protein sequence ID" value="CAH1782945.1"/>
    <property type="molecule type" value="Genomic_DNA"/>
</dbReference>
<gene>
    <name evidence="6" type="ORF">OFUS_LOCUS9342</name>
</gene>
<name>A0A8S4NMX1_OWEFU</name>
<reference evidence="6" key="1">
    <citation type="submission" date="2022-03" db="EMBL/GenBank/DDBJ databases">
        <authorList>
            <person name="Martin C."/>
        </authorList>
    </citation>
    <scope>NUCLEOTIDE SEQUENCE</scope>
</reference>
<feature type="transmembrane region" description="Helical" evidence="5">
    <location>
        <begin position="20"/>
        <end position="40"/>
    </location>
</feature>
<proteinExistence type="predicted"/>
<evidence type="ECO:0000256" key="3">
    <source>
        <dbReference type="ARBA" id="ARBA00022989"/>
    </source>
</evidence>
<feature type="transmembrane region" description="Helical" evidence="5">
    <location>
        <begin position="91"/>
        <end position="113"/>
    </location>
</feature>
<feature type="transmembrane region" description="Helical" evidence="5">
    <location>
        <begin position="162"/>
        <end position="185"/>
    </location>
</feature>
<keyword evidence="2 5" id="KW-0812">Transmembrane</keyword>
<evidence type="ECO:0008006" key="8">
    <source>
        <dbReference type="Google" id="ProtNLM"/>
    </source>
</evidence>
<evidence type="ECO:0000313" key="6">
    <source>
        <dbReference type="EMBL" id="CAH1782945.1"/>
    </source>
</evidence>